<sequence length="71" mass="7941">MGAGSWLYGGQGLSRKEWGYTGCGLAYDLLQGTVRSLMLCHHPPQHVYQLGIPAYCWPMQYLCTIDCIMSL</sequence>
<organism evidence="1 2">
    <name type="scientific">Geodia barretti</name>
    <name type="common">Barrett's horny sponge</name>
    <dbReference type="NCBI Taxonomy" id="519541"/>
    <lineage>
        <taxon>Eukaryota</taxon>
        <taxon>Metazoa</taxon>
        <taxon>Porifera</taxon>
        <taxon>Demospongiae</taxon>
        <taxon>Heteroscleromorpha</taxon>
        <taxon>Tetractinellida</taxon>
        <taxon>Astrophorina</taxon>
        <taxon>Geodiidae</taxon>
        <taxon>Geodia</taxon>
    </lineage>
</organism>
<gene>
    <name evidence="1" type="ORF">GBAR_LOCUS2124</name>
</gene>
<dbReference type="Proteomes" id="UP001174909">
    <property type="component" value="Unassembled WGS sequence"/>
</dbReference>
<name>A0AA35VXV5_GEOBA</name>
<proteinExistence type="predicted"/>
<evidence type="ECO:0000313" key="2">
    <source>
        <dbReference type="Proteomes" id="UP001174909"/>
    </source>
</evidence>
<protein>
    <submittedName>
        <fullName evidence="1">Uncharacterized protein</fullName>
    </submittedName>
</protein>
<reference evidence="1" key="1">
    <citation type="submission" date="2023-03" db="EMBL/GenBank/DDBJ databases">
        <authorList>
            <person name="Steffen K."/>
            <person name="Cardenas P."/>
        </authorList>
    </citation>
    <scope>NUCLEOTIDE SEQUENCE</scope>
</reference>
<keyword evidence="2" id="KW-1185">Reference proteome</keyword>
<evidence type="ECO:0000313" key="1">
    <source>
        <dbReference type="EMBL" id="CAI7997270.1"/>
    </source>
</evidence>
<comment type="caution">
    <text evidence="1">The sequence shown here is derived from an EMBL/GenBank/DDBJ whole genome shotgun (WGS) entry which is preliminary data.</text>
</comment>
<dbReference type="EMBL" id="CASHTH010000305">
    <property type="protein sequence ID" value="CAI7997270.1"/>
    <property type="molecule type" value="Genomic_DNA"/>
</dbReference>
<accession>A0AA35VXV5</accession>
<dbReference type="AlphaFoldDB" id="A0AA35VXV5"/>